<dbReference type="EMBL" id="SMSE01000001">
    <property type="protein sequence ID" value="TDG15032.1"/>
    <property type="molecule type" value="Genomic_DNA"/>
</dbReference>
<dbReference type="Gene3D" id="3.40.50.300">
    <property type="entry name" value="P-loop containing nucleotide triphosphate hydrolases"/>
    <property type="match status" value="1"/>
</dbReference>
<accession>A0A4R5LUK1</accession>
<protein>
    <submittedName>
        <fullName evidence="4">Diguanylate cyclase</fullName>
    </submittedName>
</protein>
<sequence length="867" mass="94156">MCYCGGGISPILTPVTVLDQHYSEIGTCLVIVDRDSQLVLASYGRLPFKVSDGLVGRDWRDALAIPADSTAVVSQAIAAGISAALPPLIVGAGSDGDFLMAGLVAPQPWHGSDAVLMFLRPLHSPWGLQVEQHVGQEDIVAVLGVDRLEFSPAWGVPETDGLMMELRVGLQQILRDEDWLGLPEGSTIAVILRGLDPEAALDVSRALASHLHQFLAGCTGGAQYARACIGLSQRLEGQTALSALVAANGALLQAQAGSEERIRFSSPWDPLAQAARALSATGAFRDASVDQQQRKFLADLVALPAPPRRLADYAAQVLELILAQSGLAGAVLFHFAHDGKPDCLAAAGIAGRELGPMSLNRLPKTVQGTLRQLEVQKLEAGEPSLPENLGLCLLRSGGQLQGGLLLINREQPAFQPCAGALQHLATMLAHGRQNSQPAKEPATPQVPAPREMEKGIQGYVLDNMEGAIDQAMFLARVNMPVAVVGERGTGKYYVAQVVHGASEGDPDGLVRLDCRAFRTRGEAWTTISRELQQGDGRTLVFKSPQLLHMETQGRLARQLATRTASDEGGSHYLARNRYIGLFPTPLATLVERQELDPRLASVFAGYPIQVPPLRERPRAVLRWAHKILDQESTQQDRRISGFTPDAEQALLRHRWPGNISEMREMIRAAVERTDKEWVTPVDLGLFVGISADGLAAQTPDKRPFLSAHPEDHAEPAGYAPSVQEELRLALGQALAVSLETEVLRPLGAWLDDELIEAALDRCGGNSRGASEYLQTRNRNIGRWLPRIKAREAEREGSLLWQESRRLVREWVMESTPPDKPPQEVAQEMLLSLVLQQCDGISVADRAKIMGVSTPTYQKRVKQLLEDV</sequence>
<dbReference type="InterPro" id="IPR058031">
    <property type="entry name" value="AAA_lid_NorR"/>
</dbReference>
<dbReference type="InterPro" id="IPR043128">
    <property type="entry name" value="Rev_trsase/Diguanyl_cyclase"/>
</dbReference>
<evidence type="ECO:0000313" key="4">
    <source>
        <dbReference type="EMBL" id="TDG15032.1"/>
    </source>
</evidence>
<dbReference type="InterPro" id="IPR027417">
    <property type="entry name" value="P-loop_NTPase"/>
</dbReference>
<keyword evidence="5" id="KW-1185">Reference proteome</keyword>
<keyword evidence="1" id="KW-0547">Nucleotide-binding</keyword>
<dbReference type="Gene3D" id="3.30.70.270">
    <property type="match status" value="1"/>
</dbReference>
<dbReference type="AlphaFoldDB" id="A0A4R5LUK1"/>
<keyword evidence="2" id="KW-0067">ATP-binding</keyword>
<dbReference type="Pfam" id="PF25601">
    <property type="entry name" value="AAA_lid_14"/>
    <property type="match status" value="1"/>
</dbReference>
<evidence type="ECO:0000256" key="2">
    <source>
        <dbReference type="ARBA" id="ARBA00022840"/>
    </source>
</evidence>
<dbReference type="SUPFAM" id="SSF55073">
    <property type="entry name" value="Nucleotide cyclase"/>
    <property type="match status" value="1"/>
</dbReference>
<dbReference type="PROSITE" id="PS50045">
    <property type="entry name" value="SIGMA54_INTERACT_4"/>
    <property type="match status" value="1"/>
</dbReference>
<dbReference type="Proteomes" id="UP000295554">
    <property type="component" value="Unassembled WGS sequence"/>
</dbReference>
<name>A0A4R5LUK1_9GAMM</name>
<proteinExistence type="predicted"/>
<dbReference type="Gene3D" id="1.10.8.60">
    <property type="match status" value="1"/>
</dbReference>
<dbReference type="InterPro" id="IPR002078">
    <property type="entry name" value="Sigma_54_int"/>
</dbReference>
<dbReference type="GO" id="GO:0005524">
    <property type="term" value="F:ATP binding"/>
    <property type="evidence" value="ECO:0007669"/>
    <property type="project" value="UniProtKB-KW"/>
</dbReference>
<evidence type="ECO:0000256" key="1">
    <source>
        <dbReference type="ARBA" id="ARBA00022741"/>
    </source>
</evidence>
<organism evidence="4 5">
    <name type="scientific">Seongchinamella unica</name>
    <dbReference type="NCBI Taxonomy" id="2547392"/>
    <lineage>
        <taxon>Bacteria</taxon>
        <taxon>Pseudomonadati</taxon>
        <taxon>Pseudomonadota</taxon>
        <taxon>Gammaproteobacteria</taxon>
        <taxon>Cellvibrionales</taxon>
        <taxon>Halieaceae</taxon>
        <taxon>Seongchinamella</taxon>
    </lineage>
</organism>
<comment type="caution">
    <text evidence="4">The sequence shown here is derived from an EMBL/GenBank/DDBJ whole genome shotgun (WGS) entry which is preliminary data.</text>
</comment>
<gene>
    <name evidence="4" type="ORF">E2F43_01970</name>
</gene>
<dbReference type="InterPro" id="IPR029787">
    <property type="entry name" value="Nucleotide_cyclase"/>
</dbReference>
<dbReference type="PANTHER" id="PTHR32071">
    <property type="entry name" value="TRANSCRIPTIONAL REGULATORY PROTEIN"/>
    <property type="match status" value="1"/>
</dbReference>
<evidence type="ECO:0000313" key="5">
    <source>
        <dbReference type="Proteomes" id="UP000295554"/>
    </source>
</evidence>
<dbReference type="Pfam" id="PF00158">
    <property type="entry name" value="Sigma54_activat"/>
    <property type="match status" value="1"/>
</dbReference>
<dbReference type="SUPFAM" id="SSF52540">
    <property type="entry name" value="P-loop containing nucleoside triphosphate hydrolases"/>
    <property type="match status" value="1"/>
</dbReference>
<feature type="domain" description="Sigma-54 factor interaction" evidence="3">
    <location>
        <begin position="464"/>
        <end position="671"/>
    </location>
</feature>
<dbReference type="OrthoDB" id="5716361at2"/>
<dbReference type="GO" id="GO:0006355">
    <property type="term" value="P:regulation of DNA-templated transcription"/>
    <property type="evidence" value="ECO:0007669"/>
    <property type="project" value="InterPro"/>
</dbReference>
<evidence type="ECO:0000259" key="3">
    <source>
        <dbReference type="PROSITE" id="PS50045"/>
    </source>
</evidence>
<reference evidence="4 5" key="1">
    <citation type="submission" date="2019-03" db="EMBL/GenBank/DDBJ databases">
        <title>Seongchinamella monodicae gen. nov., sp. nov., a novel member of the Gammaproteobacteria isolated from a tidal mudflat of beach.</title>
        <authorList>
            <person name="Yang H.G."/>
            <person name="Kang J.W."/>
            <person name="Lee S.D."/>
        </authorList>
    </citation>
    <scope>NUCLEOTIDE SEQUENCE [LARGE SCALE GENOMIC DNA]</scope>
    <source>
        <strain evidence="4 5">GH4-78</strain>
    </source>
</reference>